<evidence type="ECO:0000256" key="2">
    <source>
        <dbReference type="ARBA" id="ARBA00004555"/>
    </source>
</evidence>
<gene>
    <name evidence="10" type="ORF">CEURO_LOCUS20355</name>
</gene>
<dbReference type="GO" id="GO:0005545">
    <property type="term" value="F:1-phosphatidylinositol binding"/>
    <property type="evidence" value="ECO:0007669"/>
    <property type="project" value="InterPro"/>
</dbReference>
<name>A0A9P0ZW06_CUSEU</name>
<dbReference type="PANTHER" id="PTHR22951:SF19">
    <property type="entry name" value="OS08G0467300 PROTEIN"/>
    <property type="match status" value="1"/>
</dbReference>
<dbReference type="GO" id="GO:0048268">
    <property type="term" value="P:clathrin coat assembly"/>
    <property type="evidence" value="ECO:0007669"/>
    <property type="project" value="InterPro"/>
</dbReference>
<accession>A0A9P0ZW06</accession>
<dbReference type="InterPro" id="IPR008942">
    <property type="entry name" value="ENTH_VHS"/>
</dbReference>
<dbReference type="InterPro" id="IPR014712">
    <property type="entry name" value="ANTH_dom_sf"/>
</dbReference>
<keyword evidence="4" id="KW-0254">Endocytosis</keyword>
<evidence type="ECO:0000256" key="5">
    <source>
        <dbReference type="ARBA" id="ARBA00023034"/>
    </source>
</evidence>
<dbReference type="GO" id="GO:0000149">
    <property type="term" value="F:SNARE binding"/>
    <property type="evidence" value="ECO:0007669"/>
    <property type="project" value="TreeGrafter"/>
</dbReference>
<dbReference type="GO" id="GO:0030136">
    <property type="term" value="C:clathrin-coated vesicle"/>
    <property type="evidence" value="ECO:0007669"/>
    <property type="project" value="UniProtKB-SubCell"/>
</dbReference>
<reference evidence="10" key="1">
    <citation type="submission" date="2022-07" db="EMBL/GenBank/DDBJ databases">
        <authorList>
            <person name="Macas J."/>
            <person name="Novak P."/>
            <person name="Neumann P."/>
        </authorList>
    </citation>
    <scope>NUCLEOTIDE SEQUENCE</scope>
</reference>
<dbReference type="OrthoDB" id="682511at2759"/>
<dbReference type="GO" id="GO:0005546">
    <property type="term" value="F:phosphatidylinositol-4,5-bisphosphate binding"/>
    <property type="evidence" value="ECO:0007669"/>
    <property type="project" value="TreeGrafter"/>
</dbReference>
<dbReference type="GO" id="GO:0072583">
    <property type="term" value="P:clathrin-dependent endocytosis"/>
    <property type="evidence" value="ECO:0007669"/>
    <property type="project" value="InterPro"/>
</dbReference>
<dbReference type="PANTHER" id="PTHR22951">
    <property type="entry name" value="CLATHRIN ASSEMBLY PROTEIN"/>
    <property type="match status" value="1"/>
</dbReference>
<keyword evidence="11" id="KW-1185">Reference proteome</keyword>
<dbReference type="GO" id="GO:0005794">
    <property type="term" value="C:Golgi apparatus"/>
    <property type="evidence" value="ECO:0007669"/>
    <property type="project" value="UniProtKB-SubCell"/>
</dbReference>
<protein>
    <recommendedName>
        <fullName evidence="9">ENTH domain-containing protein</fullName>
    </recommendedName>
</protein>
<dbReference type="InterPro" id="IPR013809">
    <property type="entry name" value="ENTH"/>
</dbReference>
<keyword evidence="8" id="KW-0968">Cytoplasmic vesicle</keyword>
<dbReference type="EMBL" id="CAMAPE010000065">
    <property type="protein sequence ID" value="CAH9114407.1"/>
    <property type="molecule type" value="Genomic_DNA"/>
</dbReference>
<evidence type="ECO:0000256" key="7">
    <source>
        <dbReference type="ARBA" id="ARBA00023176"/>
    </source>
</evidence>
<dbReference type="Proteomes" id="UP001152484">
    <property type="component" value="Unassembled WGS sequence"/>
</dbReference>
<dbReference type="CDD" id="cd16987">
    <property type="entry name" value="ANTH_N_AP180_plant"/>
    <property type="match status" value="1"/>
</dbReference>
<keyword evidence="7" id="KW-0168">Coated pit</keyword>
<dbReference type="PROSITE" id="PS50942">
    <property type="entry name" value="ENTH"/>
    <property type="match status" value="1"/>
</dbReference>
<dbReference type="SUPFAM" id="SSF48464">
    <property type="entry name" value="ENTH/VHS domain"/>
    <property type="match status" value="1"/>
</dbReference>
<dbReference type="Gene3D" id="1.25.40.90">
    <property type="match status" value="1"/>
</dbReference>
<keyword evidence="6" id="KW-0472">Membrane</keyword>
<dbReference type="Pfam" id="PF07651">
    <property type="entry name" value="ANTH"/>
    <property type="match status" value="1"/>
</dbReference>
<keyword evidence="5" id="KW-0333">Golgi apparatus</keyword>
<organism evidence="10 11">
    <name type="scientific">Cuscuta europaea</name>
    <name type="common">European dodder</name>
    <dbReference type="NCBI Taxonomy" id="41803"/>
    <lineage>
        <taxon>Eukaryota</taxon>
        <taxon>Viridiplantae</taxon>
        <taxon>Streptophyta</taxon>
        <taxon>Embryophyta</taxon>
        <taxon>Tracheophyta</taxon>
        <taxon>Spermatophyta</taxon>
        <taxon>Magnoliopsida</taxon>
        <taxon>eudicotyledons</taxon>
        <taxon>Gunneridae</taxon>
        <taxon>Pentapetalae</taxon>
        <taxon>asterids</taxon>
        <taxon>lamiids</taxon>
        <taxon>Solanales</taxon>
        <taxon>Convolvulaceae</taxon>
        <taxon>Cuscuteae</taxon>
        <taxon>Cuscuta</taxon>
        <taxon>Cuscuta subgen. Cuscuta</taxon>
    </lineage>
</organism>
<evidence type="ECO:0000256" key="1">
    <source>
        <dbReference type="ARBA" id="ARBA00004132"/>
    </source>
</evidence>
<dbReference type="InterPro" id="IPR045192">
    <property type="entry name" value="AP180-like"/>
</dbReference>
<comment type="subcellular location">
    <subcellularLocation>
        <location evidence="1">Cytoplasmic vesicle</location>
        <location evidence="1">Clathrin-coated vesicle</location>
    </subcellularLocation>
    <subcellularLocation>
        <location evidence="2">Golgi apparatus</location>
    </subcellularLocation>
    <subcellularLocation>
        <location evidence="3">Membrane</location>
        <location evidence="3">Clathrin-coated pit</location>
    </subcellularLocation>
</comment>
<sequence length="425" mass="47478">MRLWKVAFGALKDQNSILLASLARRTALRRPEIEAAVIKATTHDEYPIEQSYVDRVCDWIRLSPTAHLRIVVWAITTRLEKTRSWVVALKGLMLMHRVLRLHVSSADGTGRLPFDLSGFTDGHSSPERMWAQNAFIRSYFTFLDQKSLTDRDARPCGARGAHGGLIGATESNYSPSPVSTAGSSRETCTTSKKSHLIHHFSSFSISEDLAALESQQRLLDALLQVTPLSSELAALPLVVTAMEMIVFEVYDVYRRICSRVGKVLLRIYTAEKAEATVALRVVKRATLQDRDLTAFFEHCTGLGLIHNFQCPKVKEIPEEDIQELEDIINGTSSSNISPSSNSSQNNNNIRRLAIMEASQVQRREEREEPAVGAKGGPQTVIITERWETFDDKLIFEPTPPPITTAHGCAKSNFCEKQELPDLISF</sequence>
<dbReference type="InterPro" id="IPR048050">
    <property type="entry name" value="ANTH_N_plant"/>
</dbReference>
<dbReference type="GO" id="GO:0005905">
    <property type="term" value="C:clathrin-coated pit"/>
    <property type="evidence" value="ECO:0007669"/>
    <property type="project" value="UniProtKB-SubCell"/>
</dbReference>
<dbReference type="Gene3D" id="1.20.58.150">
    <property type="entry name" value="ANTH domain"/>
    <property type="match status" value="1"/>
</dbReference>
<evidence type="ECO:0000256" key="3">
    <source>
        <dbReference type="ARBA" id="ARBA00004600"/>
    </source>
</evidence>
<evidence type="ECO:0000256" key="4">
    <source>
        <dbReference type="ARBA" id="ARBA00022583"/>
    </source>
</evidence>
<comment type="caution">
    <text evidence="10">The sequence shown here is derived from an EMBL/GenBank/DDBJ whole genome shotgun (WGS) entry which is preliminary data.</text>
</comment>
<dbReference type="GO" id="GO:0006900">
    <property type="term" value="P:vesicle budding from membrane"/>
    <property type="evidence" value="ECO:0007669"/>
    <property type="project" value="TreeGrafter"/>
</dbReference>
<proteinExistence type="predicted"/>
<evidence type="ECO:0000256" key="8">
    <source>
        <dbReference type="ARBA" id="ARBA00023329"/>
    </source>
</evidence>
<evidence type="ECO:0000313" key="10">
    <source>
        <dbReference type="EMBL" id="CAH9114407.1"/>
    </source>
</evidence>
<dbReference type="AlphaFoldDB" id="A0A9P0ZW06"/>
<feature type="domain" description="ENTH" evidence="9">
    <location>
        <begin position="25"/>
        <end position="157"/>
    </location>
</feature>
<dbReference type="SMART" id="SM00273">
    <property type="entry name" value="ENTH"/>
    <property type="match status" value="1"/>
</dbReference>
<evidence type="ECO:0000259" key="9">
    <source>
        <dbReference type="PROSITE" id="PS50942"/>
    </source>
</evidence>
<dbReference type="SUPFAM" id="SSF89009">
    <property type="entry name" value="GAT-like domain"/>
    <property type="match status" value="1"/>
</dbReference>
<dbReference type="GO" id="GO:0032050">
    <property type="term" value="F:clathrin heavy chain binding"/>
    <property type="evidence" value="ECO:0007669"/>
    <property type="project" value="TreeGrafter"/>
</dbReference>
<evidence type="ECO:0000256" key="6">
    <source>
        <dbReference type="ARBA" id="ARBA00023136"/>
    </source>
</evidence>
<dbReference type="InterPro" id="IPR011417">
    <property type="entry name" value="ANTH_dom"/>
</dbReference>
<evidence type="ECO:0000313" key="11">
    <source>
        <dbReference type="Proteomes" id="UP001152484"/>
    </source>
</evidence>